<keyword evidence="2" id="KW-1185">Reference proteome</keyword>
<name>A0A927MUF6_9ACTN</name>
<dbReference type="EMBL" id="JADBEM010000001">
    <property type="protein sequence ID" value="MBE1603507.1"/>
    <property type="molecule type" value="Genomic_DNA"/>
</dbReference>
<evidence type="ECO:0000313" key="1">
    <source>
        <dbReference type="EMBL" id="MBE1603507.1"/>
    </source>
</evidence>
<dbReference type="AlphaFoldDB" id="A0A927MUF6"/>
<proteinExistence type="predicted"/>
<organism evidence="1 2">
    <name type="scientific">Actinopolymorpha pittospori</name>
    <dbReference type="NCBI Taxonomy" id="648752"/>
    <lineage>
        <taxon>Bacteria</taxon>
        <taxon>Bacillati</taxon>
        <taxon>Actinomycetota</taxon>
        <taxon>Actinomycetes</taxon>
        <taxon>Propionibacteriales</taxon>
        <taxon>Actinopolymorphaceae</taxon>
        <taxon>Actinopolymorpha</taxon>
    </lineage>
</organism>
<protein>
    <submittedName>
        <fullName evidence="1">Uncharacterized protein</fullName>
    </submittedName>
</protein>
<gene>
    <name evidence="1" type="ORF">HEB94_000355</name>
</gene>
<dbReference type="Proteomes" id="UP000638648">
    <property type="component" value="Unassembled WGS sequence"/>
</dbReference>
<reference evidence="1" key="1">
    <citation type="submission" date="2020-10" db="EMBL/GenBank/DDBJ databases">
        <title>Sequencing the genomes of 1000 actinobacteria strains.</title>
        <authorList>
            <person name="Klenk H.-P."/>
        </authorList>
    </citation>
    <scope>NUCLEOTIDE SEQUENCE</scope>
    <source>
        <strain evidence="1">DSM 45354</strain>
    </source>
</reference>
<dbReference type="RefSeq" id="WP_192748306.1">
    <property type="nucleotide sequence ID" value="NZ_BAABJL010000016.1"/>
</dbReference>
<accession>A0A927MUF6</accession>
<sequence length="48" mass="4916">MQFADGAASETAAAVRFLSQLRVVSSMNDGHIVDGFGSHTPAVHATTG</sequence>
<comment type="caution">
    <text evidence="1">The sequence shown here is derived from an EMBL/GenBank/DDBJ whole genome shotgun (WGS) entry which is preliminary data.</text>
</comment>
<evidence type="ECO:0000313" key="2">
    <source>
        <dbReference type="Proteomes" id="UP000638648"/>
    </source>
</evidence>